<dbReference type="SUPFAM" id="SSF52096">
    <property type="entry name" value="ClpP/crotonase"/>
    <property type="match status" value="1"/>
</dbReference>
<evidence type="ECO:0000313" key="6">
    <source>
        <dbReference type="Proteomes" id="UP000001685"/>
    </source>
</evidence>
<dbReference type="eggNOG" id="COG1024">
    <property type="taxonomic scope" value="Bacteria"/>
</dbReference>
<reference evidence="6" key="1">
    <citation type="journal article" date="2008" name="J. Bacteriol.">
        <title>Genome sequence of the streptomycin-producing microorganism Streptomyces griseus IFO 13350.</title>
        <authorList>
            <person name="Ohnishi Y."/>
            <person name="Ishikawa J."/>
            <person name="Hara H."/>
            <person name="Suzuki H."/>
            <person name="Ikenoya M."/>
            <person name="Ikeda H."/>
            <person name="Yamashita A."/>
            <person name="Hattori M."/>
            <person name="Horinouchi S."/>
        </authorList>
    </citation>
    <scope>NUCLEOTIDE SEQUENCE [LARGE SCALE GENOMIC DNA]</scope>
    <source>
        <strain evidence="6">JCM 4626 / NBRC 13350</strain>
    </source>
</reference>
<evidence type="ECO:0000259" key="4">
    <source>
        <dbReference type="Pfam" id="PF16113"/>
    </source>
</evidence>
<dbReference type="PANTHER" id="PTHR43176:SF3">
    <property type="entry name" value="3-HYDROXYISOBUTYRYL-COA HYDROLASE, MITOCHONDRIAL"/>
    <property type="match status" value="1"/>
</dbReference>
<dbReference type="GO" id="GO:0003860">
    <property type="term" value="F:3-hydroxyisobutyryl-CoA hydrolase activity"/>
    <property type="evidence" value="ECO:0007669"/>
    <property type="project" value="UniProtKB-EC"/>
</dbReference>
<feature type="domain" description="Enoyl-CoA hydratase/isomerase" evidence="4">
    <location>
        <begin position="1"/>
        <end position="67"/>
    </location>
</feature>
<evidence type="ECO:0000256" key="3">
    <source>
        <dbReference type="ARBA" id="ARBA00022801"/>
    </source>
</evidence>
<dbReference type="PANTHER" id="PTHR43176">
    <property type="entry name" value="3-HYDROXYISOBUTYRYL-COA HYDROLASE-RELATED"/>
    <property type="match status" value="1"/>
</dbReference>
<protein>
    <recommendedName>
        <fullName evidence="2">3-hydroxyisobutyryl-CoA hydrolase</fullName>
        <ecNumber evidence="2">3.1.2.4</ecNumber>
    </recommendedName>
</protein>
<dbReference type="InterPro" id="IPR045004">
    <property type="entry name" value="ECH_dom"/>
</dbReference>
<sequence>MPETGICFVPDVGGTCLLALAPGEPGAHLALTGAAVGAADALLCGLADHFVPSERLDRLVEDRARTSGHEALAAHVGQAPPGN</sequence>
<evidence type="ECO:0000313" key="5">
    <source>
        <dbReference type="EMBL" id="BAG18470.1"/>
    </source>
</evidence>
<dbReference type="KEGG" id="sgr:SGR_1641"/>
<accession>B1VXK4</accession>
<keyword evidence="3" id="KW-0378">Hydrolase</keyword>
<proteinExistence type="predicted"/>
<dbReference type="AlphaFoldDB" id="B1VXK4"/>
<evidence type="ECO:0000256" key="2">
    <source>
        <dbReference type="ARBA" id="ARBA00011915"/>
    </source>
</evidence>
<comment type="catalytic activity">
    <reaction evidence="1">
        <text>3-hydroxy-2-methylpropanoyl-CoA + H2O = 3-hydroxy-2-methylpropanoate + CoA + H(+)</text>
        <dbReference type="Rhea" id="RHEA:20888"/>
        <dbReference type="ChEBI" id="CHEBI:11805"/>
        <dbReference type="ChEBI" id="CHEBI:15377"/>
        <dbReference type="ChEBI" id="CHEBI:15378"/>
        <dbReference type="ChEBI" id="CHEBI:57287"/>
        <dbReference type="ChEBI" id="CHEBI:57340"/>
        <dbReference type="EC" id="3.1.2.4"/>
    </reaction>
</comment>
<dbReference type="Gene3D" id="3.90.226.10">
    <property type="entry name" value="2-enoyl-CoA Hydratase, Chain A, domain 1"/>
    <property type="match status" value="1"/>
</dbReference>
<gene>
    <name evidence="5" type="ordered locus">SGR_1641</name>
</gene>
<dbReference type="PATRIC" id="fig|455632.4.peg.1662"/>
<evidence type="ECO:0000256" key="1">
    <source>
        <dbReference type="ARBA" id="ARBA00001709"/>
    </source>
</evidence>
<dbReference type="InterPro" id="IPR029045">
    <property type="entry name" value="ClpP/crotonase-like_dom_sf"/>
</dbReference>
<dbReference type="Proteomes" id="UP000001685">
    <property type="component" value="Chromosome"/>
</dbReference>
<dbReference type="HOGENOM" id="CLU_2541117_0_0_11"/>
<dbReference type="EMBL" id="AP009493">
    <property type="protein sequence ID" value="BAG18470.1"/>
    <property type="molecule type" value="Genomic_DNA"/>
</dbReference>
<organism evidence="5 6">
    <name type="scientific">Streptomyces griseus subsp. griseus (strain JCM 4626 / CBS 651.72 / NBRC 13350 / KCC S-0626 / ISP 5235)</name>
    <dbReference type="NCBI Taxonomy" id="455632"/>
    <lineage>
        <taxon>Bacteria</taxon>
        <taxon>Bacillati</taxon>
        <taxon>Actinomycetota</taxon>
        <taxon>Actinomycetes</taxon>
        <taxon>Kitasatosporales</taxon>
        <taxon>Streptomycetaceae</taxon>
        <taxon>Streptomyces</taxon>
    </lineage>
</organism>
<dbReference type="EC" id="3.1.2.4" evidence="2"/>
<name>B1VXK4_STRGG</name>
<dbReference type="GO" id="GO:0006574">
    <property type="term" value="P:L-valine catabolic process"/>
    <property type="evidence" value="ECO:0007669"/>
    <property type="project" value="TreeGrafter"/>
</dbReference>
<dbReference type="Pfam" id="PF16113">
    <property type="entry name" value="ECH_2"/>
    <property type="match status" value="1"/>
</dbReference>
<dbReference type="InterPro" id="IPR032259">
    <property type="entry name" value="HIBYL-CoA-H"/>
</dbReference>